<evidence type="ECO:0000313" key="6">
    <source>
        <dbReference type="EMBL" id="MCM2565462.1"/>
    </source>
</evidence>
<dbReference type="Gene3D" id="2.60.120.620">
    <property type="entry name" value="q2cbj1_9rhob like domain"/>
    <property type="match status" value="1"/>
</dbReference>
<evidence type="ECO:0000256" key="3">
    <source>
        <dbReference type="ARBA" id="ARBA00023004"/>
    </source>
</evidence>
<name>A0ABT0WNA6_9BURK</name>
<feature type="domain" description="Rieske" evidence="5">
    <location>
        <begin position="333"/>
        <end position="423"/>
    </location>
</feature>
<gene>
    <name evidence="6" type="ORF">NCG91_07605</name>
</gene>
<evidence type="ECO:0000313" key="7">
    <source>
        <dbReference type="Proteomes" id="UP001202243"/>
    </source>
</evidence>
<dbReference type="InterPro" id="IPR036922">
    <property type="entry name" value="Rieske_2Fe-2S_sf"/>
</dbReference>
<keyword evidence="2" id="KW-0479">Metal-binding</keyword>
<dbReference type="SUPFAM" id="SSF51197">
    <property type="entry name" value="Clavaminate synthase-like"/>
    <property type="match status" value="1"/>
</dbReference>
<sequence>MSAPSSTQGVWLKCHVRELAPWATMTERVLNEIISTVEQMKGAAAAQVLHQHGIERLHEVIDTDDVTSLRNQVLERLRQPLLAMATAVGRQILGWDGDFYVDDYLILRINFPYEVARKTNPASENPGIGRLSATVREQFQARKVIDPVYAPKDYHRGHPPAAWAHGPHIDSWAGHSRDGRNIWWAIGEVPAEAGMVLYPELANASLPCERRTLYLQAGYRLPVPTYLPLAAGEMLVFDPEVLHGTHLNTTDATRVAISMRLNASRPTFDPACFYSREFWRRAADIEQGHDEVLHLRREDNFGAPVAAAPVQTPAAVPVIAGQLDQASGFIHGQLPAAGPDTQRIIVDAAPYRIMLVRTSDGTRAYDAACPHYGVDLADGGCDSGKVYCPACAISFDLQTGKSSCPSLTLQPYDIRQDGAAIRIRVAPPEAVAT</sequence>
<evidence type="ECO:0000256" key="1">
    <source>
        <dbReference type="ARBA" id="ARBA00022714"/>
    </source>
</evidence>
<organism evidence="6 7">
    <name type="scientific">Janthinobacterium kumbetense</name>
    <dbReference type="NCBI Taxonomy" id="2950280"/>
    <lineage>
        <taxon>Bacteria</taxon>
        <taxon>Pseudomonadati</taxon>
        <taxon>Pseudomonadota</taxon>
        <taxon>Betaproteobacteria</taxon>
        <taxon>Burkholderiales</taxon>
        <taxon>Oxalobacteraceae</taxon>
        <taxon>Janthinobacterium</taxon>
    </lineage>
</organism>
<evidence type="ECO:0000256" key="4">
    <source>
        <dbReference type="ARBA" id="ARBA00023014"/>
    </source>
</evidence>
<reference evidence="6 7" key="1">
    <citation type="submission" date="2022-06" db="EMBL/GenBank/DDBJ databases">
        <title>Janthinobacterium kumbetensis sp. nov., isolated from spring water in Turkey.</title>
        <authorList>
            <person name="Inan Bektas K."/>
            <person name="Belduz A.A."/>
            <person name="Canakci S."/>
            <person name="Nalcaoglu A."/>
            <person name="Ceylan E."/>
            <person name="Kati H."/>
        </authorList>
    </citation>
    <scope>NUCLEOTIDE SEQUENCE [LARGE SCALE GENOMIC DNA]</scope>
    <source>
        <strain evidence="6 7">GK</strain>
    </source>
</reference>
<dbReference type="PROSITE" id="PS51296">
    <property type="entry name" value="RIESKE"/>
    <property type="match status" value="1"/>
</dbReference>
<proteinExistence type="predicted"/>
<comment type="caution">
    <text evidence="6">The sequence shown here is derived from an EMBL/GenBank/DDBJ whole genome shotgun (WGS) entry which is preliminary data.</text>
</comment>
<keyword evidence="4" id="KW-0411">Iron-sulfur</keyword>
<keyword evidence="3" id="KW-0408">Iron</keyword>
<dbReference type="RefSeq" id="WP_251349265.1">
    <property type="nucleotide sequence ID" value="NZ_JAMQGR010000002.1"/>
</dbReference>
<protein>
    <submittedName>
        <fullName evidence="6">Rieske 2Fe-2S domain-containing protein</fullName>
    </submittedName>
</protein>
<keyword evidence="7" id="KW-1185">Reference proteome</keyword>
<accession>A0ABT0WNA6</accession>
<dbReference type="Proteomes" id="UP001202243">
    <property type="component" value="Unassembled WGS sequence"/>
</dbReference>
<dbReference type="SUPFAM" id="SSF50022">
    <property type="entry name" value="ISP domain"/>
    <property type="match status" value="1"/>
</dbReference>
<evidence type="ECO:0000256" key="2">
    <source>
        <dbReference type="ARBA" id="ARBA00022723"/>
    </source>
</evidence>
<dbReference type="Pfam" id="PF00355">
    <property type="entry name" value="Rieske"/>
    <property type="match status" value="1"/>
</dbReference>
<dbReference type="InterPro" id="IPR017941">
    <property type="entry name" value="Rieske_2Fe-2S"/>
</dbReference>
<evidence type="ECO:0000259" key="5">
    <source>
        <dbReference type="PROSITE" id="PS51296"/>
    </source>
</evidence>
<dbReference type="Gene3D" id="2.102.10.10">
    <property type="entry name" value="Rieske [2Fe-2S] iron-sulphur domain"/>
    <property type="match status" value="1"/>
</dbReference>
<dbReference type="EMBL" id="JAMQGR010000002">
    <property type="protein sequence ID" value="MCM2565462.1"/>
    <property type="molecule type" value="Genomic_DNA"/>
</dbReference>
<keyword evidence="1" id="KW-0001">2Fe-2S</keyword>